<dbReference type="EMBL" id="BAABUJ010000005">
    <property type="protein sequence ID" value="GAA5795584.1"/>
    <property type="molecule type" value="Genomic_DNA"/>
</dbReference>
<comment type="caution">
    <text evidence="1">The sequence shown here is derived from an EMBL/GenBank/DDBJ whole genome shotgun (WGS) entry which is preliminary data.</text>
</comment>
<reference evidence="1 2" key="1">
    <citation type="submission" date="2024-04" db="EMBL/GenBank/DDBJ databases">
        <title>genome sequences of Mucor flavus KT1a and Helicostylum pulchrum KT1b strains isolation_sourced from the surface of a dry-aged beef.</title>
        <authorList>
            <person name="Toyotome T."/>
            <person name="Hosono M."/>
            <person name="Torimaru M."/>
            <person name="Fukuda K."/>
            <person name="Mikami N."/>
        </authorList>
    </citation>
    <scope>NUCLEOTIDE SEQUENCE [LARGE SCALE GENOMIC DNA]</scope>
    <source>
        <strain evidence="1 2">KT1b</strain>
    </source>
</reference>
<gene>
    <name evidence="1" type="ORF">HPULCUR_000945</name>
</gene>
<protein>
    <submittedName>
        <fullName evidence="1">Uncharacterized protein</fullName>
    </submittedName>
</protein>
<keyword evidence="2" id="KW-1185">Reference proteome</keyword>
<organism evidence="1 2">
    <name type="scientific">Helicostylum pulchrum</name>
    <dbReference type="NCBI Taxonomy" id="562976"/>
    <lineage>
        <taxon>Eukaryota</taxon>
        <taxon>Fungi</taxon>
        <taxon>Fungi incertae sedis</taxon>
        <taxon>Mucoromycota</taxon>
        <taxon>Mucoromycotina</taxon>
        <taxon>Mucoromycetes</taxon>
        <taxon>Mucorales</taxon>
        <taxon>Mucorineae</taxon>
        <taxon>Mucoraceae</taxon>
        <taxon>Helicostylum</taxon>
    </lineage>
</organism>
<evidence type="ECO:0000313" key="1">
    <source>
        <dbReference type="EMBL" id="GAA5795584.1"/>
    </source>
</evidence>
<proteinExistence type="predicted"/>
<name>A0ABP9XLC4_9FUNG</name>
<dbReference type="Proteomes" id="UP001476247">
    <property type="component" value="Unassembled WGS sequence"/>
</dbReference>
<evidence type="ECO:0000313" key="2">
    <source>
        <dbReference type="Proteomes" id="UP001476247"/>
    </source>
</evidence>
<sequence length="224" mass="26395">MTRYFKLLNTFWGTRYTYCLAEFTEPNQADSPDSRFNSIKIENWRDNPALMYQSLKYSFLNCPRVEICEVAYFESQFHEMVSIIKCKHKEEENPIGSDQTINLLEMEYITPVQHYFDFVTSYLKDIEFISFETLQWGLHNDTVVDLTGFKKLRSFAYITKGDNDSQESDFVLLKYTNGEEHCYYLDEQIRALIEYVGNPTITTTIPPCLTIFCDSSVSFTFKRD</sequence>
<accession>A0ABP9XLC4</accession>